<reference evidence="2" key="1">
    <citation type="journal article" date="2012" name="Mol. Plant Microbe Interact.">
        <title>A highly conserved effector in Fusarium oxysporum is required for full virulence on Arabidopsis.</title>
        <authorList>
            <person name="Thatcher L.F."/>
            <person name="Gardiner D.M."/>
            <person name="Kazan K."/>
            <person name="Manners J."/>
        </authorList>
    </citation>
    <scope>NUCLEOTIDE SEQUENCE [LARGE SCALE GENOMIC DNA]</scope>
    <source>
        <strain evidence="2">Fo5176</strain>
    </source>
</reference>
<organism evidence="2">
    <name type="scientific">Fusarium oxysporum (strain Fo5176)</name>
    <name type="common">Fusarium vascular wilt</name>
    <dbReference type="NCBI Taxonomy" id="660025"/>
    <lineage>
        <taxon>Eukaryota</taxon>
        <taxon>Fungi</taxon>
        <taxon>Dikarya</taxon>
        <taxon>Ascomycota</taxon>
        <taxon>Pezizomycotina</taxon>
        <taxon>Sordariomycetes</taxon>
        <taxon>Hypocreomycetidae</taxon>
        <taxon>Hypocreales</taxon>
        <taxon>Nectriaceae</taxon>
        <taxon>Fusarium</taxon>
        <taxon>Fusarium oxysporum species complex</taxon>
    </lineage>
</organism>
<dbReference type="EMBL" id="AFQF01000964">
    <property type="protein sequence ID" value="EGU86567.1"/>
    <property type="molecule type" value="Genomic_DNA"/>
</dbReference>
<evidence type="ECO:0000313" key="2">
    <source>
        <dbReference type="EMBL" id="EGU86567.1"/>
    </source>
</evidence>
<dbReference type="OrthoDB" id="1859733at2759"/>
<dbReference type="PANTHER" id="PTHR35567:SF1">
    <property type="entry name" value="CONSERVED FUNGAL PROTEIN (AFU_ORTHOLOGUE AFUA_1G14230)"/>
    <property type="match status" value="1"/>
</dbReference>
<evidence type="ECO:0008006" key="3">
    <source>
        <dbReference type="Google" id="ProtNLM"/>
    </source>
</evidence>
<feature type="signal peptide" evidence="1">
    <location>
        <begin position="1"/>
        <end position="17"/>
    </location>
</feature>
<sequence>MQLSTFVTSVLAVTASAAPTYPTVTVTDAGSAIDALGSLSGYFNLVADKVKAVKSYGMAPVCDLSQAKMPLVISDGQLPPPAKGLKLAHVAIGRGTQNYTCDTSKPSSAPVATGAVATLFNGSCVAAMYPDLIERIPGMAVHFPLSDANKLGPASLAESGHHYFTADGVPFFDLRTPNQDIGEAPCAKNSSAPAPSLSAKGQLGENAVPWLRLTTIEGATHKMKEVYRTTTAGGSAPATCQGMDAEFEVQYATLYWFWAGDIEEDDA</sequence>
<protein>
    <recommendedName>
        <fullName evidence="3">Malate dehydrogenase</fullName>
    </recommendedName>
</protein>
<accession>F9F921</accession>
<dbReference type="InterPro" id="IPR021851">
    <property type="entry name" value="DUF3455"/>
</dbReference>
<dbReference type="AlphaFoldDB" id="F9F921"/>
<gene>
    <name evidence="2" type="ORF">FOXB_02896</name>
</gene>
<dbReference type="Pfam" id="PF11937">
    <property type="entry name" value="DUF3455"/>
    <property type="match status" value="1"/>
</dbReference>
<name>F9F921_FUSOF</name>
<dbReference type="PANTHER" id="PTHR35567">
    <property type="entry name" value="MALATE DEHYDROGENASE (AFU_ORTHOLOGUE AFUA_2G13800)"/>
    <property type="match status" value="1"/>
</dbReference>
<keyword evidence="1" id="KW-0732">Signal</keyword>
<feature type="chain" id="PRO_5003382831" description="Malate dehydrogenase" evidence="1">
    <location>
        <begin position="18"/>
        <end position="267"/>
    </location>
</feature>
<dbReference type="PaxDb" id="5507-FOXG_04260P0"/>
<evidence type="ECO:0000256" key="1">
    <source>
        <dbReference type="SAM" id="SignalP"/>
    </source>
</evidence>
<comment type="caution">
    <text evidence="2">The sequence shown here is derived from an EMBL/GenBank/DDBJ whole genome shotgun (WGS) entry which is preliminary data.</text>
</comment>
<proteinExistence type="predicted"/>